<dbReference type="OrthoDB" id="9804300at2"/>
<dbReference type="RefSeq" id="WP_126980429.1">
    <property type="nucleotide sequence ID" value="NZ_PQSP01000006.1"/>
</dbReference>
<dbReference type="GO" id="GO:0055085">
    <property type="term" value="P:transmembrane transport"/>
    <property type="evidence" value="ECO:0007669"/>
    <property type="project" value="InterPro"/>
</dbReference>
<keyword evidence="3 6" id="KW-0812">Transmembrane</keyword>
<dbReference type="InterPro" id="IPR001626">
    <property type="entry name" value="ABC_TroCD"/>
</dbReference>
<protein>
    <submittedName>
        <fullName evidence="8">Manganese transport system membrane protein MntB</fullName>
    </submittedName>
</protein>
<name>A0A433SBS2_9BURK</name>
<feature type="transmembrane region" description="Helical" evidence="7">
    <location>
        <begin position="52"/>
        <end position="71"/>
    </location>
</feature>
<evidence type="ECO:0000256" key="2">
    <source>
        <dbReference type="ARBA" id="ARBA00008034"/>
    </source>
</evidence>
<proteinExistence type="inferred from homology"/>
<keyword evidence="6" id="KW-0813">Transport</keyword>
<evidence type="ECO:0000256" key="5">
    <source>
        <dbReference type="ARBA" id="ARBA00023136"/>
    </source>
</evidence>
<comment type="caution">
    <text evidence="8">The sequence shown here is derived from an EMBL/GenBank/DDBJ whole genome shotgun (WGS) entry which is preliminary data.</text>
</comment>
<evidence type="ECO:0000313" key="9">
    <source>
        <dbReference type="Proteomes" id="UP000286947"/>
    </source>
</evidence>
<feature type="transmembrane region" description="Helical" evidence="7">
    <location>
        <begin position="20"/>
        <end position="40"/>
    </location>
</feature>
<feature type="transmembrane region" description="Helical" evidence="7">
    <location>
        <begin position="205"/>
        <end position="222"/>
    </location>
</feature>
<evidence type="ECO:0000256" key="1">
    <source>
        <dbReference type="ARBA" id="ARBA00004141"/>
    </source>
</evidence>
<feature type="transmembrane region" description="Helical" evidence="7">
    <location>
        <begin position="102"/>
        <end position="120"/>
    </location>
</feature>
<dbReference type="GO" id="GO:0043190">
    <property type="term" value="C:ATP-binding cassette (ABC) transporter complex"/>
    <property type="evidence" value="ECO:0007669"/>
    <property type="project" value="InterPro"/>
</dbReference>
<evidence type="ECO:0000256" key="4">
    <source>
        <dbReference type="ARBA" id="ARBA00022989"/>
    </source>
</evidence>
<keyword evidence="9" id="KW-1185">Reference proteome</keyword>
<feature type="transmembrane region" description="Helical" evidence="7">
    <location>
        <begin position="229"/>
        <end position="251"/>
    </location>
</feature>
<dbReference type="EMBL" id="PQSP01000006">
    <property type="protein sequence ID" value="RUS66173.1"/>
    <property type="molecule type" value="Genomic_DNA"/>
</dbReference>
<evidence type="ECO:0000256" key="7">
    <source>
        <dbReference type="SAM" id="Phobius"/>
    </source>
</evidence>
<dbReference type="Proteomes" id="UP000286947">
    <property type="component" value="Unassembled WGS sequence"/>
</dbReference>
<feature type="transmembrane region" description="Helical" evidence="7">
    <location>
        <begin position="77"/>
        <end position="95"/>
    </location>
</feature>
<dbReference type="InterPro" id="IPR037294">
    <property type="entry name" value="ABC_BtuC-like"/>
</dbReference>
<feature type="transmembrane region" description="Helical" evidence="7">
    <location>
        <begin position="140"/>
        <end position="160"/>
    </location>
</feature>
<keyword evidence="4 7" id="KW-1133">Transmembrane helix</keyword>
<keyword evidence="5 7" id="KW-0472">Membrane</keyword>
<sequence length="290" mass="30467">MNMLEWLVSPFADFSFMRRALTGCVALSLGSSPLGVLLLLRRMSLMGDAMSHAILPGAAVGYLLFGLSLPAMTIGGIAAGLLVACLAGVVTRYTVLKEDASFATFYLISLALGVLIISLRGTSVDLLHVLFGTVLSLDNATLFLAAGIATLSLLLLALLYRPLIIQSFDPNFLITKGWWNALAYGAFLLLLVLNLVGGFHTLGTLMAVAFMVLPAAAARFWAATVAKQMLVAAAAGVAAGYIGLLISYHFATPASPAIVLTLGGIYIISMFLGLHSGLLIRPPKIQPGQT</sequence>
<dbReference type="GO" id="GO:0010043">
    <property type="term" value="P:response to zinc ion"/>
    <property type="evidence" value="ECO:0007669"/>
    <property type="project" value="TreeGrafter"/>
</dbReference>
<accession>A0A433SBS2</accession>
<dbReference type="Pfam" id="PF00950">
    <property type="entry name" value="ABC-3"/>
    <property type="match status" value="1"/>
</dbReference>
<evidence type="ECO:0000256" key="6">
    <source>
        <dbReference type="RuleBase" id="RU003943"/>
    </source>
</evidence>
<evidence type="ECO:0000256" key="3">
    <source>
        <dbReference type="ARBA" id="ARBA00022692"/>
    </source>
</evidence>
<dbReference type="AlphaFoldDB" id="A0A433SBS2"/>
<reference evidence="8 9" key="1">
    <citation type="submission" date="2018-01" db="EMBL/GenBank/DDBJ databases">
        <title>Saezia sanguinis gen. nov., sp. nov., in the order Burkholderiales isolated from human blood.</title>
        <authorList>
            <person name="Medina-Pascual M.J."/>
            <person name="Valdezate S."/>
            <person name="Monzon S."/>
            <person name="Cuesta I."/>
            <person name="Carrasco G."/>
            <person name="Villalon P."/>
            <person name="Saez-Nieto J.A."/>
        </authorList>
    </citation>
    <scope>NUCLEOTIDE SEQUENCE [LARGE SCALE GENOMIC DNA]</scope>
    <source>
        <strain evidence="8 9">CNM695-12</strain>
    </source>
</reference>
<gene>
    <name evidence="8" type="primary">mntB</name>
    <name evidence="8" type="ORF">CUZ56_02252</name>
</gene>
<dbReference type="PANTHER" id="PTHR30477:SF13">
    <property type="entry name" value="IRON TRANSPORT SYSTEM MEMBRANE PROTEIN HI_0360-RELATED"/>
    <property type="match status" value="1"/>
</dbReference>
<comment type="subcellular location">
    <subcellularLocation>
        <location evidence="6">Cell membrane</location>
        <topology evidence="6">Multi-pass membrane protein</topology>
    </subcellularLocation>
    <subcellularLocation>
        <location evidence="1">Membrane</location>
        <topology evidence="1">Multi-pass membrane protein</topology>
    </subcellularLocation>
</comment>
<dbReference type="SUPFAM" id="SSF81345">
    <property type="entry name" value="ABC transporter involved in vitamin B12 uptake, BtuC"/>
    <property type="match status" value="1"/>
</dbReference>
<comment type="similarity">
    <text evidence="2 6">Belongs to the ABC-3 integral membrane protein family.</text>
</comment>
<organism evidence="8 9">
    <name type="scientific">Saezia sanguinis</name>
    <dbReference type="NCBI Taxonomy" id="1965230"/>
    <lineage>
        <taxon>Bacteria</taxon>
        <taxon>Pseudomonadati</taxon>
        <taxon>Pseudomonadota</taxon>
        <taxon>Betaproteobacteria</taxon>
        <taxon>Burkholderiales</taxon>
        <taxon>Saeziaceae</taxon>
        <taxon>Saezia</taxon>
    </lineage>
</organism>
<feature type="transmembrane region" description="Helical" evidence="7">
    <location>
        <begin position="181"/>
        <end position="199"/>
    </location>
</feature>
<evidence type="ECO:0000313" key="8">
    <source>
        <dbReference type="EMBL" id="RUS66173.1"/>
    </source>
</evidence>
<feature type="transmembrane region" description="Helical" evidence="7">
    <location>
        <begin position="257"/>
        <end position="280"/>
    </location>
</feature>
<dbReference type="PANTHER" id="PTHR30477">
    <property type="entry name" value="ABC-TRANSPORTER METAL-BINDING PROTEIN"/>
    <property type="match status" value="1"/>
</dbReference>